<evidence type="ECO:0000259" key="2">
    <source>
        <dbReference type="SMART" id="SM00976"/>
    </source>
</evidence>
<feature type="compositionally biased region" description="Acidic residues" evidence="1">
    <location>
        <begin position="827"/>
        <end position="836"/>
    </location>
</feature>
<keyword evidence="4" id="KW-1185">Reference proteome</keyword>
<feature type="compositionally biased region" description="Basic and acidic residues" evidence="1">
    <location>
        <begin position="621"/>
        <end position="635"/>
    </location>
</feature>
<feature type="compositionally biased region" description="Acidic residues" evidence="1">
    <location>
        <begin position="596"/>
        <end position="605"/>
    </location>
</feature>
<feature type="region of interest" description="Disordered" evidence="1">
    <location>
        <begin position="570"/>
        <end position="862"/>
    </location>
</feature>
<feature type="region of interest" description="Disordered" evidence="1">
    <location>
        <begin position="1139"/>
        <end position="1179"/>
    </location>
</feature>
<feature type="compositionally biased region" description="Basic and acidic residues" evidence="1">
    <location>
        <begin position="1235"/>
        <end position="1245"/>
    </location>
</feature>
<feature type="region of interest" description="Disordered" evidence="1">
    <location>
        <begin position="376"/>
        <end position="432"/>
    </location>
</feature>
<dbReference type="GO" id="GO:0000781">
    <property type="term" value="C:chromosome, telomeric region"/>
    <property type="evidence" value="ECO:0007669"/>
    <property type="project" value="InterPro"/>
</dbReference>
<proteinExistence type="predicted"/>
<protein>
    <recommendedName>
        <fullName evidence="2">Telomeric single stranded DNA binding POT1/Cdc13 domain-containing protein</fullName>
    </recommendedName>
</protein>
<feature type="region of interest" description="Disordered" evidence="1">
    <location>
        <begin position="212"/>
        <end position="261"/>
    </location>
</feature>
<feature type="compositionally biased region" description="Acidic residues" evidence="1">
    <location>
        <begin position="641"/>
        <end position="654"/>
    </location>
</feature>
<evidence type="ECO:0000313" key="4">
    <source>
        <dbReference type="Proteomes" id="UP000178912"/>
    </source>
</evidence>
<feature type="compositionally biased region" description="Acidic residues" evidence="1">
    <location>
        <begin position="1146"/>
        <end position="1169"/>
    </location>
</feature>
<dbReference type="InterPro" id="IPR011564">
    <property type="entry name" value="Telomer_end-bd_POT1/Cdc13"/>
</dbReference>
<dbReference type="InterPro" id="IPR012340">
    <property type="entry name" value="NA-bd_OB-fold"/>
</dbReference>
<feature type="compositionally biased region" description="Acidic residues" evidence="1">
    <location>
        <begin position="701"/>
        <end position="718"/>
    </location>
</feature>
<dbReference type="SMART" id="SM00976">
    <property type="entry name" value="Telo_bind"/>
    <property type="match status" value="1"/>
</dbReference>
<dbReference type="Gene3D" id="2.40.50.140">
    <property type="entry name" value="Nucleic acid-binding proteins"/>
    <property type="match status" value="1"/>
</dbReference>
<feature type="compositionally biased region" description="Acidic residues" evidence="1">
    <location>
        <begin position="787"/>
        <end position="801"/>
    </location>
</feature>
<feature type="region of interest" description="Disordered" evidence="1">
    <location>
        <begin position="1229"/>
        <end position="1414"/>
    </location>
</feature>
<feature type="compositionally biased region" description="Polar residues" evidence="1">
    <location>
        <begin position="227"/>
        <end position="238"/>
    </location>
</feature>
<feature type="compositionally biased region" description="Acidic residues" evidence="1">
    <location>
        <begin position="725"/>
        <end position="736"/>
    </location>
</feature>
<sequence>MAGETGALALENTEHIPIAQLNPEVTAPATRSIRAVVNLTWPYSSATGSVAFLLSEPDFRLRRAKGQVRVRFSSSSAKAVRASGIASGDEIVLSLDGVEWVSNDATVVTPGRGIEYELGFSERLLLEFRPEDSQEVKRIDLDHPAPAEPTAAPAQPTSPEPEEPLRPLDTPIVNRTAFGINIGDEWSSPAFLKRARLSYGSLYESDYDIFAEEDGSIPGKGRKKTRLSSSWRYTSRSPTPEAEEPEVESLTTSPEALPTPKAVPMMTDEGCQTVDFGNSDATEDVAQALADFSRQAINVGSAAYPVFNGSASFATPQVVDASSINDTNAVKLPTIRTETFAREGEVPEVEPPNLPGFQLEPSEAFSLLLQPVSKRGTTFSNGDLPMGNTDHSFNHRSTSPTDRLLSPGDLSSQQLLGNRPGESHGNGDAVAADEDEEDIYTASPAGRRQQEPGSGFSDLLEQDVTHDGMDVPIFDNQFMSENQYGHWLSAGAQLSNTASPRNEPSMESSHGSRVHEDTEELLEVEEQLGSVVEMPHSEYPELADGLSGHITSNWGTSSVVYPELPGYCDQASPLAHQPPGSPTMSRSQSAQSDVVDLTDSDEDLEALVQHSGDESLGSVEIKSEEEGALHGREDGVGQPDDLSDDGDFEEENFDDRDPTARQTNHYEHTDSEADGEEEGDYEQDEEEEEVVAKIPSSFGSELDDYEQMEDDDQDEEGSYDNAEGSYDEENLNEEELTPILRPQPEVIDLLSSDDEDDMLAKPSIPTAGSQGPSLKKNLEYPAMPEDSSVDSNDDAELEAEESLQYAEMSEIKTSIPGPQPDYPSSLEEAEDDDMSSDELPANTALLRGGSDGENEDSGDSTQEYLAQGVEIESEDAVNEELSAAVSQELLAIVEEVIEDPKSRLDALTVEEDNNVDFRQQIEVPQDSKAGRMDVESPARLVATAPPPLTAPPEKRSLFNSVFGLDGAHDEPRFGASYRTMSKEDGTQPSSVFLRRVFGAPSNSSSKEENMQLPTPEDTQVSRKTVSIENSFSSVNEANQHSDVLADVKDVDQVDTSRNTGVDEIEVERSSSEALSPITNIQTISKTVTVTVEVPVEIGMMDTGGYEVETRTEDIRHTSEVIQTINNIPADDIHESVKSLNTAQEESVGDQDEPTEPDEAIEEDESIEDDNSAKEDVSYEFDQPVEEHKSLENELLEEDKEFHGSEHEAENAIMMESIARALVAEQQSGIGLSSLRSHDGDGDSRSRPQSAHRVVATEEQGGIGLGSLRSHDSDVDSRSRPQSSHGAAASEKQSSIGLSSLRSHDGEENSQSRPQSSHGAAATEEPESQTENPRRSARSSNQAPKAAVNQKEIMRPVTPDKATSANMKEKLKSTTSLKKATPLATKAAENMGPVTPLKSRGAAASTSPENDESPLVVFKNLETPKGHDASIDLALEASDASSPPQHNLRKPQVADFKLRLKRALRTELSEFTSLKVLRYHLTKKLDFLAVATTTPPEPQRAKNGPRQYQITFNITDPSIAPSGVTEVQVFRPYKDALPIIKAGDGILLRNFLVMSVQQSRNGGPAFALRSTQEDASSWAVFKDDNEVEIRGPPVEYGNAEKNHVMQLKTWYANLDDLEMAKIARANGDKGATAGIASAKKRDKA</sequence>
<reference evidence="4" key="1">
    <citation type="submission" date="2016-03" db="EMBL/GenBank/DDBJ databases">
        <authorList>
            <person name="Guldener U."/>
        </authorList>
    </citation>
    <scope>NUCLEOTIDE SEQUENCE [LARGE SCALE GENOMIC DNA]</scope>
    <source>
        <strain evidence="4">04CH-RAC-A.6.1</strain>
    </source>
</reference>
<dbReference type="EMBL" id="FJUX01000029">
    <property type="protein sequence ID" value="CZS96996.1"/>
    <property type="molecule type" value="Genomic_DNA"/>
</dbReference>
<feature type="region of interest" description="Disordered" evidence="1">
    <location>
        <begin position="142"/>
        <end position="169"/>
    </location>
</feature>
<dbReference type="GO" id="GO:0000723">
    <property type="term" value="P:telomere maintenance"/>
    <property type="evidence" value="ECO:0007669"/>
    <property type="project" value="InterPro"/>
</dbReference>
<feature type="region of interest" description="Disordered" evidence="1">
    <location>
        <begin position="495"/>
        <end position="515"/>
    </location>
</feature>
<dbReference type="Proteomes" id="UP000178912">
    <property type="component" value="Unassembled WGS sequence"/>
</dbReference>
<evidence type="ECO:0000256" key="1">
    <source>
        <dbReference type="SAM" id="MobiDB-lite"/>
    </source>
</evidence>
<dbReference type="GO" id="GO:0003677">
    <property type="term" value="F:DNA binding"/>
    <property type="evidence" value="ECO:0007669"/>
    <property type="project" value="InterPro"/>
</dbReference>
<feature type="compositionally biased region" description="Basic and acidic residues" evidence="1">
    <location>
        <begin position="1268"/>
        <end position="1278"/>
    </location>
</feature>
<feature type="compositionally biased region" description="Basic and acidic residues" evidence="1">
    <location>
        <begin position="655"/>
        <end position="671"/>
    </location>
</feature>
<feature type="compositionally biased region" description="Polar residues" evidence="1">
    <location>
        <begin position="582"/>
        <end position="592"/>
    </location>
</feature>
<dbReference type="CDD" id="cd04497">
    <property type="entry name" value="hPOT1_OB1_like"/>
    <property type="match status" value="1"/>
</dbReference>
<evidence type="ECO:0000313" key="3">
    <source>
        <dbReference type="EMBL" id="CZS96996.1"/>
    </source>
</evidence>
<dbReference type="SUPFAM" id="SSF50249">
    <property type="entry name" value="Nucleic acid-binding proteins"/>
    <property type="match status" value="1"/>
</dbReference>
<feature type="compositionally biased region" description="Polar residues" evidence="1">
    <location>
        <begin position="389"/>
        <end position="401"/>
    </location>
</feature>
<feature type="compositionally biased region" description="Acidic residues" evidence="1">
    <location>
        <begin position="672"/>
        <end position="689"/>
    </location>
</feature>
<feature type="region of interest" description="Disordered" evidence="1">
    <location>
        <begin position="1000"/>
        <end position="1022"/>
    </location>
</feature>
<feature type="compositionally biased region" description="Low complexity" evidence="1">
    <location>
        <begin position="148"/>
        <end position="157"/>
    </location>
</feature>
<dbReference type="OrthoDB" id="5363079at2759"/>
<feature type="domain" description="Telomeric single stranded DNA binding POT1/Cdc13" evidence="2">
    <location>
        <begin position="1470"/>
        <end position="1611"/>
    </location>
</feature>
<feature type="compositionally biased region" description="Polar residues" evidence="1">
    <location>
        <begin position="1280"/>
        <end position="1300"/>
    </location>
</feature>
<feature type="compositionally biased region" description="Polar residues" evidence="1">
    <location>
        <begin position="1308"/>
        <end position="1317"/>
    </location>
</feature>
<accession>A0A1E1KG10</accession>
<feature type="compositionally biased region" description="Low complexity" evidence="1">
    <location>
        <begin position="1372"/>
        <end position="1387"/>
    </location>
</feature>
<name>A0A1E1KG10_9HELO</name>
<feature type="compositionally biased region" description="Polar residues" evidence="1">
    <location>
        <begin position="495"/>
        <end position="511"/>
    </location>
</feature>
<organism evidence="3 4">
    <name type="scientific">Rhynchosporium agropyri</name>
    <dbReference type="NCBI Taxonomy" id="914238"/>
    <lineage>
        <taxon>Eukaryota</taxon>
        <taxon>Fungi</taxon>
        <taxon>Dikarya</taxon>
        <taxon>Ascomycota</taxon>
        <taxon>Pezizomycotina</taxon>
        <taxon>Leotiomycetes</taxon>
        <taxon>Helotiales</taxon>
        <taxon>Ploettnerulaceae</taxon>
        <taxon>Rhynchosporium</taxon>
    </lineage>
</organism>
<gene>
    <name evidence="3" type="ORF">RAG0_06097</name>
</gene>